<reference evidence="2" key="1">
    <citation type="journal article" date="2021" name="PeerJ">
        <title>Extensive microbial diversity within the chicken gut microbiome revealed by metagenomics and culture.</title>
        <authorList>
            <person name="Gilroy R."/>
            <person name="Ravi A."/>
            <person name="Getino M."/>
            <person name="Pursley I."/>
            <person name="Horton D.L."/>
            <person name="Alikhan N.F."/>
            <person name="Baker D."/>
            <person name="Gharbi K."/>
            <person name="Hall N."/>
            <person name="Watson M."/>
            <person name="Adriaenssens E.M."/>
            <person name="Foster-Nyarko E."/>
            <person name="Jarju S."/>
            <person name="Secka A."/>
            <person name="Antonio M."/>
            <person name="Oren A."/>
            <person name="Chaudhuri R.R."/>
            <person name="La Ragione R."/>
            <person name="Hildebrand F."/>
            <person name="Pallen M.J."/>
        </authorList>
    </citation>
    <scope>NUCLEOTIDE SEQUENCE</scope>
    <source>
        <strain evidence="2">ChiHjej9B8-13557</strain>
    </source>
</reference>
<feature type="signal peptide" evidence="1">
    <location>
        <begin position="1"/>
        <end position="22"/>
    </location>
</feature>
<dbReference type="Proteomes" id="UP000824211">
    <property type="component" value="Unassembled WGS sequence"/>
</dbReference>
<evidence type="ECO:0000313" key="3">
    <source>
        <dbReference type="Proteomes" id="UP000824211"/>
    </source>
</evidence>
<feature type="chain" id="PRO_5038679535" description="Major membrane immunogen, membrane-anchored lipoprotein" evidence="1">
    <location>
        <begin position="23"/>
        <end position="226"/>
    </location>
</feature>
<feature type="non-terminal residue" evidence="2">
    <location>
        <position position="1"/>
    </location>
</feature>
<protein>
    <recommendedName>
        <fullName evidence="4">Major membrane immunogen, membrane-anchored lipoprotein</fullName>
    </recommendedName>
</protein>
<dbReference type="EMBL" id="DWXX01000161">
    <property type="protein sequence ID" value="HJB59726.1"/>
    <property type="molecule type" value="Genomic_DNA"/>
</dbReference>
<proteinExistence type="predicted"/>
<organism evidence="2 3">
    <name type="scientific">Candidatus Faecalibacterium faecipullorum</name>
    <dbReference type="NCBI Taxonomy" id="2838578"/>
    <lineage>
        <taxon>Bacteria</taxon>
        <taxon>Bacillati</taxon>
        <taxon>Bacillota</taxon>
        <taxon>Clostridia</taxon>
        <taxon>Eubacteriales</taxon>
        <taxon>Oscillospiraceae</taxon>
        <taxon>Faecalibacterium</taxon>
    </lineage>
</organism>
<evidence type="ECO:0008006" key="4">
    <source>
        <dbReference type="Google" id="ProtNLM"/>
    </source>
</evidence>
<evidence type="ECO:0000313" key="2">
    <source>
        <dbReference type="EMBL" id="HJB59726.1"/>
    </source>
</evidence>
<keyword evidence="1" id="KW-0732">Signal</keyword>
<reference evidence="2" key="2">
    <citation type="submission" date="2021-04" db="EMBL/GenBank/DDBJ databases">
        <authorList>
            <person name="Gilroy R."/>
        </authorList>
    </citation>
    <scope>NUCLEOTIDE SEQUENCE</scope>
    <source>
        <strain evidence="2">ChiHjej9B8-13557</strain>
    </source>
</reference>
<sequence>FMKLKKIASLMLAGIMAVSMLAGCKTGTTTDDENTDVKPVASNAVAVMNDAQDKVKFDNDTDFDAALAAAAKKAAHENVANAKYEIAEVKDGSVYEELEKKLDVNAGLVSGGHDIFFNGATDGAQSGGQSKTLTGLWIVEADGLTEKAALEQVAATMKGKYNNEDEKYPETVELTDGSYEASYTGSVSIVTVNTSDEGETATAYYIAVSVTQTLARYAQTNVDASK</sequence>
<gene>
    <name evidence="2" type="ORF">H9771_08770</name>
</gene>
<evidence type="ECO:0000256" key="1">
    <source>
        <dbReference type="SAM" id="SignalP"/>
    </source>
</evidence>
<name>A0A9D2MGK4_9FIRM</name>
<comment type="caution">
    <text evidence="2">The sequence shown here is derived from an EMBL/GenBank/DDBJ whole genome shotgun (WGS) entry which is preliminary data.</text>
</comment>
<dbReference type="AlphaFoldDB" id="A0A9D2MGK4"/>
<accession>A0A9D2MGK4</accession>